<dbReference type="AlphaFoldDB" id="A0A0B2V8C6"/>
<name>A0A0B2V8C6_TOXCA</name>
<keyword evidence="4" id="KW-1185">Reference proteome</keyword>
<gene>
    <name evidence="2" type="ORF">Tcan_14512</name>
    <name evidence="3" type="ORF">TCNE_LOCUS12638</name>
</gene>
<dbReference type="EMBL" id="JPKZ01002247">
    <property type="protein sequence ID" value="KHN77749.1"/>
    <property type="molecule type" value="Genomic_DNA"/>
</dbReference>
<dbReference type="Proteomes" id="UP000031036">
    <property type="component" value="Unassembled WGS sequence"/>
</dbReference>
<proteinExistence type="predicted"/>
<feature type="region of interest" description="Disordered" evidence="1">
    <location>
        <begin position="164"/>
        <end position="209"/>
    </location>
</feature>
<evidence type="ECO:0000313" key="2">
    <source>
        <dbReference type="EMBL" id="KHN77749.1"/>
    </source>
</evidence>
<evidence type="ECO:0000313" key="4">
    <source>
        <dbReference type="Proteomes" id="UP000031036"/>
    </source>
</evidence>
<evidence type="ECO:0000256" key="1">
    <source>
        <dbReference type="SAM" id="MobiDB-lite"/>
    </source>
</evidence>
<organism evidence="2 4">
    <name type="scientific">Toxocara canis</name>
    <name type="common">Canine roundworm</name>
    <dbReference type="NCBI Taxonomy" id="6265"/>
    <lineage>
        <taxon>Eukaryota</taxon>
        <taxon>Metazoa</taxon>
        <taxon>Ecdysozoa</taxon>
        <taxon>Nematoda</taxon>
        <taxon>Chromadorea</taxon>
        <taxon>Rhabditida</taxon>
        <taxon>Spirurina</taxon>
        <taxon>Ascaridomorpha</taxon>
        <taxon>Ascaridoidea</taxon>
        <taxon>Toxocaridae</taxon>
        <taxon>Toxocara</taxon>
    </lineage>
</organism>
<sequence length="209" mass="22664">MEVKRATITLTLRRAKAMIAIGDKQLRKGKGDSEVPNAVKEEKENDEEMIKLLEEKLKQIRLLDFAEQGHYAAEGVVNSDAFAEDPVRGFKETSLTKTESDIIGNSESIQVEAISTSIQSDDGVADMAAVVNEEHRISGGATGRDCAHGFNNSIESAETQPLQERMQESKQRASSIVTVPNAEGGGEIRISSDSCRSDESLSSRPAAKI</sequence>
<reference evidence="2 4" key="1">
    <citation type="submission" date="2014-11" db="EMBL/GenBank/DDBJ databases">
        <title>Genetic blueprint of the zoonotic pathogen Toxocara canis.</title>
        <authorList>
            <person name="Zhu X.-Q."/>
            <person name="Korhonen P.K."/>
            <person name="Cai H."/>
            <person name="Young N.D."/>
            <person name="Nejsum P."/>
            <person name="von Samson-Himmelstjerna G."/>
            <person name="Boag P.R."/>
            <person name="Tan P."/>
            <person name="Li Q."/>
            <person name="Min J."/>
            <person name="Yang Y."/>
            <person name="Wang X."/>
            <person name="Fang X."/>
            <person name="Hall R.S."/>
            <person name="Hofmann A."/>
            <person name="Sternberg P.W."/>
            <person name="Jex A.R."/>
            <person name="Gasser R.B."/>
        </authorList>
    </citation>
    <scope>NUCLEOTIDE SEQUENCE [LARGE SCALE GENOMIC DNA]</scope>
    <source>
        <strain evidence="2">PN_DK_2014</strain>
    </source>
</reference>
<evidence type="ECO:0000313" key="3">
    <source>
        <dbReference type="EMBL" id="VDM43959.1"/>
    </source>
</evidence>
<protein>
    <submittedName>
        <fullName evidence="2">Uncharacterized protein</fullName>
    </submittedName>
</protein>
<dbReference type="STRING" id="6265.A0A0B2V8C6"/>
<reference evidence="3" key="2">
    <citation type="submission" date="2018-11" db="EMBL/GenBank/DDBJ databases">
        <authorList>
            <consortium name="Pathogen Informatics"/>
        </authorList>
    </citation>
    <scope>NUCLEOTIDE SEQUENCE [LARGE SCALE GENOMIC DNA]</scope>
</reference>
<accession>A0A0B2V8C6</accession>
<dbReference type="EMBL" id="UYWY01021358">
    <property type="protein sequence ID" value="VDM43959.1"/>
    <property type="molecule type" value="Genomic_DNA"/>
</dbReference>